<gene>
    <name evidence="1" type="ORF">NCTC7922_00105</name>
</gene>
<name>A0A2X1QIG0_ECOLX</name>
<evidence type="ECO:0000313" key="1">
    <source>
        <dbReference type="EMBL" id="STM08509.1"/>
    </source>
</evidence>
<organism evidence="1 2">
    <name type="scientific">Escherichia coli</name>
    <dbReference type="NCBI Taxonomy" id="562"/>
    <lineage>
        <taxon>Bacteria</taxon>
        <taxon>Pseudomonadati</taxon>
        <taxon>Pseudomonadota</taxon>
        <taxon>Gammaproteobacteria</taxon>
        <taxon>Enterobacterales</taxon>
        <taxon>Enterobacteriaceae</taxon>
        <taxon>Escherichia</taxon>
    </lineage>
</organism>
<reference evidence="1 2" key="1">
    <citation type="submission" date="2018-06" db="EMBL/GenBank/DDBJ databases">
        <authorList>
            <consortium name="Pathogen Informatics"/>
            <person name="Doyle S."/>
        </authorList>
    </citation>
    <scope>NUCLEOTIDE SEQUENCE [LARGE SCALE GENOMIC DNA]</scope>
    <source>
        <strain evidence="1 2">NCTC7922</strain>
    </source>
</reference>
<dbReference type="AlphaFoldDB" id="A0A2X1QIG0"/>
<protein>
    <submittedName>
        <fullName evidence="1">Uncharacterized protein</fullName>
    </submittedName>
</protein>
<dbReference type="EMBL" id="UGFC01000002">
    <property type="protein sequence ID" value="STM08509.1"/>
    <property type="molecule type" value="Genomic_DNA"/>
</dbReference>
<proteinExistence type="predicted"/>
<dbReference type="RefSeq" id="WP_052994705.1">
    <property type="nucleotide sequence ID" value="NZ_JAECYT010000030.1"/>
</dbReference>
<sequence length="90" mass="10418">MSKIRFVTPPYRLVTLTSDINNIKEIYSDDELNRLLEAVKQNCLTRIVLGNVEKGKETPLTASCLRTTPERISIEEIDEIKFIQNHSEQR</sequence>
<dbReference type="Proteomes" id="UP000254174">
    <property type="component" value="Unassembled WGS sequence"/>
</dbReference>
<accession>A0A2X1QIG0</accession>
<evidence type="ECO:0000313" key="2">
    <source>
        <dbReference type="Proteomes" id="UP000254174"/>
    </source>
</evidence>